<feature type="non-terminal residue" evidence="1">
    <location>
        <position position="53"/>
    </location>
</feature>
<gene>
    <name evidence="1" type="ORF">DAT39_010262</name>
</gene>
<name>A0A8J4XDW4_CLAMG</name>
<organism evidence="1 2">
    <name type="scientific">Clarias magur</name>
    <name type="common">Asian catfish</name>
    <name type="synonym">Macropteronotus magur</name>
    <dbReference type="NCBI Taxonomy" id="1594786"/>
    <lineage>
        <taxon>Eukaryota</taxon>
        <taxon>Metazoa</taxon>
        <taxon>Chordata</taxon>
        <taxon>Craniata</taxon>
        <taxon>Vertebrata</taxon>
        <taxon>Euteleostomi</taxon>
        <taxon>Actinopterygii</taxon>
        <taxon>Neopterygii</taxon>
        <taxon>Teleostei</taxon>
        <taxon>Ostariophysi</taxon>
        <taxon>Siluriformes</taxon>
        <taxon>Clariidae</taxon>
        <taxon>Clarias</taxon>
    </lineage>
</organism>
<dbReference type="Proteomes" id="UP000727407">
    <property type="component" value="Unassembled WGS sequence"/>
</dbReference>
<reference evidence="1" key="1">
    <citation type="submission" date="2020-07" db="EMBL/GenBank/DDBJ databases">
        <title>Clarias magur genome sequencing, assembly and annotation.</title>
        <authorList>
            <person name="Kushwaha B."/>
            <person name="Kumar R."/>
            <person name="Das P."/>
            <person name="Joshi C.G."/>
            <person name="Kumar D."/>
            <person name="Nagpure N.S."/>
            <person name="Pandey M."/>
            <person name="Agarwal S."/>
            <person name="Srivastava S."/>
            <person name="Singh M."/>
            <person name="Sahoo L."/>
            <person name="Jayasankar P."/>
            <person name="Meher P.K."/>
            <person name="Koringa P.G."/>
            <person name="Iquebal M.A."/>
            <person name="Das S.P."/>
            <person name="Bit A."/>
            <person name="Patnaik S."/>
            <person name="Patel N."/>
            <person name="Shah T.M."/>
            <person name="Hinsu A."/>
            <person name="Jena J.K."/>
        </authorList>
    </citation>
    <scope>NUCLEOTIDE SEQUENCE</scope>
    <source>
        <strain evidence="1">CIFAMagur01</strain>
        <tissue evidence="1">Testis</tissue>
    </source>
</reference>
<dbReference type="EMBL" id="QNUK01000148">
    <property type="protein sequence ID" value="KAF5900030.1"/>
    <property type="molecule type" value="Genomic_DNA"/>
</dbReference>
<protein>
    <submittedName>
        <fullName evidence="1">Uncharacterized protein</fullName>
    </submittedName>
</protein>
<dbReference type="AlphaFoldDB" id="A0A8J4XDW4"/>
<evidence type="ECO:0000313" key="2">
    <source>
        <dbReference type="Proteomes" id="UP000727407"/>
    </source>
</evidence>
<proteinExistence type="predicted"/>
<feature type="non-terminal residue" evidence="1">
    <location>
        <position position="1"/>
    </location>
</feature>
<accession>A0A8J4XDW4</accession>
<sequence>ISAYLWPVGDLQQPPQGLHPPQMTAERVVVGVLQILRSQRCWDNQLEETTPVL</sequence>
<comment type="caution">
    <text evidence="1">The sequence shown here is derived from an EMBL/GenBank/DDBJ whole genome shotgun (WGS) entry which is preliminary data.</text>
</comment>
<evidence type="ECO:0000313" key="1">
    <source>
        <dbReference type="EMBL" id="KAF5900030.1"/>
    </source>
</evidence>
<keyword evidence="2" id="KW-1185">Reference proteome</keyword>